<evidence type="ECO:0000256" key="1">
    <source>
        <dbReference type="SAM" id="MobiDB-lite"/>
    </source>
</evidence>
<protein>
    <submittedName>
        <fullName evidence="2">Uncharacterized protein</fullName>
    </submittedName>
</protein>
<organism evidence="2 3">
    <name type="scientific">Phlyctema vagabunda</name>
    <dbReference type="NCBI Taxonomy" id="108571"/>
    <lineage>
        <taxon>Eukaryota</taxon>
        <taxon>Fungi</taxon>
        <taxon>Dikarya</taxon>
        <taxon>Ascomycota</taxon>
        <taxon>Pezizomycotina</taxon>
        <taxon>Leotiomycetes</taxon>
        <taxon>Helotiales</taxon>
        <taxon>Dermateaceae</taxon>
        <taxon>Phlyctema</taxon>
    </lineage>
</organism>
<proteinExistence type="predicted"/>
<evidence type="ECO:0000313" key="2">
    <source>
        <dbReference type="EMBL" id="KAL3417795.1"/>
    </source>
</evidence>
<reference evidence="2 3" key="1">
    <citation type="submission" date="2024-06" db="EMBL/GenBank/DDBJ databases">
        <title>Complete genome of Phlyctema vagabunda strain 19-DSS-EL-015.</title>
        <authorList>
            <person name="Fiorenzani C."/>
        </authorList>
    </citation>
    <scope>NUCLEOTIDE SEQUENCE [LARGE SCALE GENOMIC DNA]</scope>
    <source>
        <strain evidence="2 3">19-DSS-EL-015</strain>
    </source>
</reference>
<keyword evidence="3" id="KW-1185">Reference proteome</keyword>
<sequence>MSTLKRPRAETSLSANEARPSKSAKSSNSAEVTELKRQMILLHRFAIEQGLETNTWQGFISKAPPEIREQLEASPIAAETVDKSIRAGIHKEFYALEAKIWALDISITSDDVSRAMVDYVPQIQHLSEMLGGLDLAYETILYLGEHSYARVAGTSSGYGSRPSDRPADELLHSLVLRKKETQSDYNPMPAIEKLGEHINYLRERGIETFFNRSYSLLCQWVDGPEATQRAYNSLRTRIVNSHRDALKEIATAGSEFSVSPSHVLASRMEHLIPEVRTIAYMPVGLHLGFDLAIFLGQQYYGSMGSNSYHKGYGRQVHSFDNDVDELLVEIAQKIKKNQPGFAPTVEVDELEKRDRRLRKVGIKTCFPKSIDLMWPWLPGAAAKFHEDIKKRVLKSYEKTEKQLHDPSSQSKRASSDWHSIRSRAFLPEIKRLSELDGGGILAFELLVETGEHSYLRDDKLGPFYGWGVKAPEWWCLRKFDIMADDLLVEIATKVREETPGYRSTEQLAQLKNSHQYLVSYGVHSYFPKAIALIESWPQETVNIIRRYEAPLLFPSEHPAVGQLSLLNQ</sequence>
<evidence type="ECO:0000313" key="3">
    <source>
        <dbReference type="Proteomes" id="UP001629113"/>
    </source>
</evidence>
<comment type="caution">
    <text evidence="2">The sequence shown here is derived from an EMBL/GenBank/DDBJ whole genome shotgun (WGS) entry which is preliminary data.</text>
</comment>
<feature type="region of interest" description="Disordered" evidence="1">
    <location>
        <begin position="1"/>
        <end position="30"/>
    </location>
</feature>
<dbReference type="EMBL" id="JBFCZG010000010">
    <property type="protein sequence ID" value="KAL3417795.1"/>
    <property type="molecule type" value="Genomic_DNA"/>
</dbReference>
<dbReference type="Proteomes" id="UP001629113">
    <property type="component" value="Unassembled WGS sequence"/>
</dbReference>
<accession>A0ABR4P3B7</accession>
<gene>
    <name evidence="2" type="ORF">PVAG01_10805</name>
</gene>
<name>A0ABR4P3B7_9HELO</name>